<reference evidence="1 2" key="1">
    <citation type="journal article" date="2024" name="G3 (Bethesda)">
        <title>Genome assembly of Hibiscus sabdariffa L. provides insights into metabolisms of medicinal natural products.</title>
        <authorList>
            <person name="Kim T."/>
        </authorList>
    </citation>
    <scope>NUCLEOTIDE SEQUENCE [LARGE SCALE GENOMIC DNA]</scope>
    <source>
        <strain evidence="1">TK-2024</strain>
        <tissue evidence="1">Old leaves</tissue>
    </source>
</reference>
<evidence type="ECO:0000313" key="1">
    <source>
        <dbReference type="EMBL" id="KAK8476516.1"/>
    </source>
</evidence>
<comment type="caution">
    <text evidence="1">The sequence shown here is derived from an EMBL/GenBank/DDBJ whole genome shotgun (WGS) entry which is preliminary data.</text>
</comment>
<evidence type="ECO:0000313" key="2">
    <source>
        <dbReference type="Proteomes" id="UP001396334"/>
    </source>
</evidence>
<gene>
    <name evidence="1" type="ORF">V6N11_069422</name>
</gene>
<name>A0ABR1Z975_9ROSI</name>
<dbReference type="Proteomes" id="UP001396334">
    <property type="component" value="Unassembled WGS sequence"/>
</dbReference>
<dbReference type="EMBL" id="JBBPBN010002202">
    <property type="protein sequence ID" value="KAK8476516.1"/>
    <property type="molecule type" value="Genomic_DNA"/>
</dbReference>
<proteinExistence type="predicted"/>
<accession>A0ABR1Z975</accession>
<protein>
    <submittedName>
        <fullName evidence="1">Uncharacterized protein</fullName>
    </submittedName>
</protein>
<keyword evidence="2" id="KW-1185">Reference proteome</keyword>
<sequence>MTFKKCSTGNLDQFKTINSVIVDLGKKEEIEVVGAVTHQISVHVDRGSNDPALVVKEFLKEDPYTVVEIEKITEKNLPSILCDNPTSLDVLTAANFLGCSKSHAFSSINSLK</sequence>
<organism evidence="1 2">
    <name type="scientific">Hibiscus sabdariffa</name>
    <name type="common">roselle</name>
    <dbReference type="NCBI Taxonomy" id="183260"/>
    <lineage>
        <taxon>Eukaryota</taxon>
        <taxon>Viridiplantae</taxon>
        <taxon>Streptophyta</taxon>
        <taxon>Embryophyta</taxon>
        <taxon>Tracheophyta</taxon>
        <taxon>Spermatophyta</taxon>
        <taxon>Magnoliopsida</taxon>
        <taxon>eudicotyledons</taxon>
        <taxon>Gunneridae</taxon>
        <taxon>Pentapetalae</taxon>
        <taxon>rosids</taxon>
        <taxon>malvids</taxon>
        <taxon>Malvales</taxon>
        <taxon>Malvaceae</taxon>
        <taxon>Malvoideae</taxon>
        <taxon>Hibiscus</taxon>
    </lineage>
</organism>